<evidence type="ECO:0000256" key="1">
    <source>
        <dbReference type="ARBA" id="ARBA00004127"/>
    </source>
</evidence>
<organism evidence="7 8">
    <name type="scientific">Namhaeicola litoreus</name>
    <dbReference type="NCBI Taxonomy" id="1052145"/>
    <lineage>
        <taxon>Bacteria</taxon>
        <taxon>Pseudomonadati</taxon>
        <taxon>Bacteroidota</taxon>
        <taxon>Flavobacteriia</taxon>
        <taxon>Flavobacteriales</taxon>
        <taxon>Flavobacteriaceae</taxon>
        <taxon>Namhaeicola</taxon>
    </lineage>
</organism>
<comment type="caution">
    <text evidence="7">The sequence shown here is derived from an EMBL/GenBank/DDBJ whole genome shotgun (WGS) entry which is preliminary data.</text>
</comment>
<evidence type="ECO:0000256" key="4">
    <source>
        <dbReference type="ARBA" id="ARBA00023136"/>
    </source>
</evidence>
<protein>
    <submittedName>
        <fullName evidence="7">YkvA family protein</fullName>
    </submittedName>
</protein>
<feature type="domain" description="DUF1232" evidence="6">
    <location>
        <begin position="34"/>
        <end position="70"/>
    </location>
</feature>
<sequence length="126" mass="14254">MRILEKIKRSAKQIKKEILVLSLAIKDERTPILAKLLIGITIGYALSPIDLIPDFIPVIGFIDDLIILPLLILLSLKFIPEEVLNDCRDSVNNEVTLNKKLGQFSAIMIVLIWFFLAGLILYKLVK</sequence>
<dbReference type="InterPro" id="IPR010652">
    <property type="entry name" value="DUF1232"/>
</dbReference>
<name>A0ABW3XXK0_9FLAO</name>
<gene>
    <name evidence="7" type="ORF">ACFQ39_01530</name>
</gene>
<evidence type="ECO:0000256" key="5">
    <source>
        <dbReference type="SAM" id="Phobius"/>
    </source>
</evidence>
<evidence type="ECO:0000313" key="8">
    <source>
        <dbReference type="Proteomes" id="UP001597201"/>
    </source>
</evidence>
<keyword evidence="2 5" id="KW-0812">Transmembrane</keyword>
<reference evidence="8" key="1">
    <citation type="journal article" date="2019" name="Int. J. Syst. Evol. Microbiol.">
        <title>The Global Catalogue of Microorganisms (GCM) 10K type strain sequencing project: providing services to taxonomists for standard genome sequencing and annotation.</title>
        <authorList>
            <consortium name="The Broad Institute Genomics Platform"/>
            <consortium name="The Broad Institute Genome Sequencing Center for Infectious Disease"/>
            <person name="Wu L."/>
            <person name="Ma J."/>
        </authorList>
    </citation>
    <scope>NUCLEOTIDE SEQUENCE [LARGE SCALE GENOMIC DNA]</scope>
    <source>
        <strain evidence="8">CCUG 61485</strain>
    </source>
</reference>
<feature type="transmembrane region" description="Helical" evidence="5">
    <location>
        <begin position="101"/>
        <end position="122"/>
    </location>
</feature>
<evidence type="ECO:0000256" key="3">
    <source>
        <dbReference type="ARBA" id="ARBA00022989"/>
    </source>
</evidence>
<accession>A0ABW3XXK0</accession>
<keyword evidence="4 5" id="KW-0472">Membrane</keyword>
<keyword evidence="8" id="KW-1185">Reference proteome</keyword>
<proteinExistence type="predicted"/>
<comment type="subcellular location">
    <subcellularLocation>
        <location evidence="1">Endomembrane system</location>
        <topology evidence="1">Multi-pass membrane protein</topology>
    </subcellularLocation>
</comment>
<dbReference type="Proteomes" id="UP001597201">
    <property type="component" value="Unassembled WGS sequence"/>
</dbReference>
<dbReference type="Pfam" id="PF06803">
    <property type="entry name" value="DUF1232"/>
    <property type="match status" value="1"/>
</dbReference>
<keyword evidence="3 5" id="KW-1133">Transmembrane helix</keyword>
<evidence type="ECO:0000259" key="6">
    <source>
        <dbReference type="Pfam" id="PF06803"/>
    </source>
</evidence>
<dbReference type="RefSeq" id="WP_377175735.1">
    <property type="nucleotide sequence ID" value="NZ_JBHTMY010000001.1"/>
</dbReference>
<feature type="transmembrane region" description="Helical" evidence="5">
    <location>
        <begin position="32"/>
        <end position="49"/>
    </location>
</feature>
<evidence type="ECO:0000256" key="2">
    <source>
        <dbReference type="ARBA" id="ARBA00022692"/>
    </source>
</evidence>
<dbReference type="EMBL" id="JBHTMY010000001">
    <property type="protein sequence ID" value="MFD1314282.1"/>
    <property type="molecule type" value="Genomic_DNA"/>
</dbReference>
<evidence type="ECO:0000313" key="7">
    <source>
        <dbReference type="EMBL" id="MFD1314282.1"/>
    </source>
</evidence>